<keyword evidence="2" id="KW-1185">Reference proteome</keyword>
<gene>
    <name evidence="1" type="ORF">Pflav_038850</name>
</gene>
<dbReference type="KEGG" id="pfla:Pflav_038850"/>
<accession>A0A6F8XUH3</accession>
<organism evidence="1 2">
    <name type="scientific">Phytohabitans flavus</name>
    <dbReference type="NCBI Taxonomy" id="1076124"/>
    <lineage>
        <taxon>Bacteria</taxon>
        <taxon>Bacillati</taxon>
        <taxon>Actinomycetota</taxon>
        <taxon>Actinomycetes</taxon>
        <taxon>Micromonosporales</taxon>
        <taxon>Micromonosporaceae</taxon>
    </lineage>
</organism>
<reference evidence="1 2" key="2">
    <citation type="submission" date="2020-03" db="EMBL/GenBank/DDBJ databases">
        <authorList>
            <person name="Ichikawa N."/>
            <person name="Kimura A."/>
            <person name="Kitahashi Y."/>
            <person name="Uohara A."/>
        </authorList>
    </citation>
    <scope>NUCLEOTIDE SEQUENCE [LARGE SCALE GENOMIC DNA]</scope>
    <source>
        <strain evidence="1 2">NBRC 107702</strain>
    </source>
</reference>
<evidence type="ECO:0000313" key="2">
    <source>
        <dbReference type="Proteomes" id="UP000502508"/>
    </source>
</evidence>
<evidence type="ECO:0000313" key="1">
    <source>
        <dbReference type="EMBL" id="BCB77475.1"/>
    </source>
</evidence>
<name>A0A6F8XUH3_9ACTN</name>
<reference evidence="1 2" key="1">
    <citation type="submission" date="2020-03" db="EMBL/GenBank/DDBJ databases">
        <title>Whole genome shotgun sequence of Phytohabitans flavus NBRC 107702.</title>
        <authorList>
            <person name="Komaki H."/>
            <person name="Tamura T."/>
        </authorList>
    </citation>
    <scope>NUCLEOTIDE SEQUENCE [LARGE SCALE GENOMIC DNA]</scope>
    <source>
        <strain evidence="1 2">NBRC 107702</strain>
    </source>
</reference>
<dbReference type="AlphaFoldDB" id="A0A6F8XUH3"/>
<dbReference type="Proteomes" id="UP000502508">
    <property type="component" value="Chromosome"/>
</dbReference>
<sequence length="232" mass="25973">MVMAERFVPSRDGFGFDNSWPSQPAVVLPTPFGDLRLGDAKAGLCGGMAFAALDHWRVGVPPPTQRPAQGERLYKFIVERLIDSWHLPTGVVQYYQWMNLPDGDTAFRVFGRRVLTEHGLAWRTIRTQWPQVRADLKRGMPVPLGVVTVASRDPRDLAANHQVLAFDHTAEGSRVTLRVYDPNRGRRDDIFIAFDTAAPGRPTTFAHNLGLGRRRVRGFFRAAYSPATLPVP</sequence>
<proteinExistence type="predicted"/>
<protein>
    <submittedName>
        <fullName evidence="1">Uncharacterized protein</fullName>
    </submittedName>
</protein>
<dbReference type="EMBL" id="AP022870">
    <property type="protein sequence ID" value="BCB77475.1"/>
    <property type="molecule type" value="Genomic_DNA"/>
</dbReference>